<feature type="domain" description="Pseudouridine synthase II N-terminal" evidence="2">
    <location>
        <begin position="78"/>
        <end position="201"/>
    </location>
</feature>
<proteinExistence type="inferred from homology"/>
<gene>
    <name evidence="3" type="ORF">LSH36_21g10037</name>
</gene>
<comment type="similarity">
    <text evidence="1">Belongs to the pseudouridine synthase TruB family.</text>
</comment>
<comment type="caution">
    <text evidence="3">The sequence shown here is derived from an EMBL/GenBank/DDBJ whole genome shotgun (WGS) entry which is preliminary data.</text>
</comment>
<evidence type="ECO:0000256" key="1">
    <source>
        <dbReference type="ARBA" id="ARBA00008999"/>
    </source>
</evidence>
<keyword evidence="4" id="KW-1185">Reference proteome</keyword>
<dbReference type="Gene3D" id="3.30.2350.10">
    <property type="entry name" value="Pseudouridine synthase"/>
    <property type="match status" value="1"/>
</dbReference>
<evidence type="ECO:0000259" key="2">
    <source>
        <dbReference type="Pfam" id="PF01509"/>
    </source>
</evidence>
<dbReference type="InterPro" id="IPR020103">
    <property type="entry name" value="PsdUridine_synth_cat_dom_sf"/>
</dbReference>
<dbReference type="SUPFAM" id="SSF55120">
    <property type="entry name" value="Pseudouridine synthase"/>
    <property type="match status" value="1"/>
</dbReference>
<sequence length="294" mass="33574">MDKYAPTVYRTLNGVFSVYKPFGFTMKESCVSLQVKLAKELNTMKTRPVRERVLIHEENLHSGLPITTTAPDLSDHPLVMAIGEGRRYLKGIARSRYIRTYHVTGQLGIATQDFTPTGRIIQQMTYDHVTHGKMDRVIAAMQASHQKFMFEATGLSRDSQEAYEIASHGLIRPDIKQAGPVVFGMKCIHFEPPEFILEIHSVNEDCTYLRRIVHLLAAGMKTGAVCTQIRRIRYGKFTLAHALLQKHWKSEHILDCIENCRSLVDWNNLSRDLQSNEVNFIKDKGDNETDLEKK</sequence>
<dbReference type="GO" id="GO:0003723">
    <property type="term" value="F:RNA binding"/>
    <property type="evidence" value="ECO:0007669"/>
    <property type="project" value="InterPro"/>
</dbReference>
<dbReference type="InterPro" id="IPR002501">
    <property type="entry name" value="PsdUridine_synth_N"/>
</dbReference>
<dbReference type="GO" id="GO:0001522">
    <property type="term" value="P:pseudouridine synthesis"/>
    <property type="evidence" value="ECO:0007669"/>
    <property type="project" value="InterPro"/>
</dbReference>
<evidence type="ECO:0000313" key="4">
    <source>
        <dbReference type="Proteomes" id="UP001208570"/>
    </source>
</evidence>
<evidence type="ECO:0000313" key="3">
    <source>
        <dbReference type="EMBL" id="KAK2168049.1"/>
    </source>
</evidence>
<dbReference type="AlphaFoldDB" id="A0AAD9KAE2"/>
<dbReference type="InterPro" id="IPR039048">
    <property type="entry name" value="Trub2"/>
</dbReference>
<dbReference type="GO" id="GO:0009982">
    <property type="term" value="F:pseudouridine synthase activity"/>
    <property type="evidence" value="ECO:0007669"/>
    <property type="project" value="InterPro"/>
</dbReference>
<accession>A0AAD9KAE2</accession>
<dbReference type="PANTHER" id="PTHR13195">
    <property type="entry name" value="PSEUDOURIDINE SYNTHASE-RELATED"/>
    <property type="match status" value="1"/>
</dbReference>
<organism evidence="3 4">
    <name type="scientific">Paralvinella palmiformis</name>
    <dbReference type="NCBI Taxonomy" id="53620"/>
    <lineage>
        <taxon>Eukaryota</taxon>
        <taxon>Metazoa</taxon>
        <taxon>Spiralia</taxon>
        <taxon>Lophotrochozoa</taxon>
        <taxon>Annelida</taxon>
        <taxon>Polychaeta</taxon>
        <taxon>Sedentaria</taxon>
        <taxon>Canalipalpata</taxon>
        <taxon>Terebellida</taxon>
        <taxon>Terebelliformia</taxon>
        <taxon>Alvinellidae</taxon>
        <taxon>Paralvinella</taxon>
    </lineage>
</organism>
<name>A0AAD9KAE2_9ANNE</name>
<reference evidence="3" key="1">
    <citation type="journal article" date="2023" name="Mol. Biol. Evol.">
        <title>Third-Generation Sequencing Reveals the Adaptive Role of the Epigenome in Three Deep-Sea Polychaetes.</title>
        <authorList>
            <person name="Perez M."/>
            <person name="Aroh O."/>
            <person name="Sun Y."/>
            <person name="Lan Y."/>
            <person name="Juniper S.K."/>
            <person name="Young C.R."/>
            <person name="Angers B."/>
            <person name="Qian P.Y."/>
        </authorList>
    </citation>
    <scope>NUCLEOTIDE SEQUENCE</scope>
    <source>
        <strain evidence="3">P08H-3</strain>
    </source>
</reference>
<dbReference type="GO" id="GO:0006396">
    <property type="term" value="P:RNA processing"/>
    <property type="evidence" value="ECO:0007669"/>
    <property type="project" value="InterPro"/>
</dbReference>
<dbReference type="PANTHER" id="PTHR13195:SF0">
    <property type="entry name" value="PSEUDOURIDYLATE SYNTHASE TRUB2, MITOCHONDRIAL"/>
    <property type="match status" value="1"/>
</dbReference>
<protein>
    <recommendedName>
        <fullName evidence="2">Pseudouridine synthase II N-terminal domain-containing protein</fullName>
    </recommendedName>
</protein>
<dbReference type="EMBL" id="JAODUP010000021">
    <property type="protein sequence ID" value="KAK2168049.1"/>
    <property type="molecule type" value="Genomic_DNA"/>
</dbReference>
<dbReference type="Pfam" id="PF01509">
    <property type="entry name" value="TruB_N"/>
    <property type="match status" value="1"/>
</dbReference>
<dbReference type="Proteomes" id="UP001208570">
    <property type="component" value="Unassembled WGS sequence"/>
</dbReference>